<keyword evidence="2" id="KW-1185">Reference proteome</keyword>
<dbReference type="InterPro" id="IPR012106">
    <property type="entry name" value="Phage_Mu_Gp1"/>
</dbReference>
<evidence type="ECO:0000313" key="1">
    <source>
        <dbReference type="EMBL" id="QXB18933.1"/>
    </source>
</evidence>
<dbReference type="GeneID" id="92748982"/>
<dbReference type="RefSeq" id="WP_092100541.1">
    <property type="nucleotide sequence ID" value="NZ_CP047198.1"/>
</dbReference>
<reference evidence="1 2" key="1">
    <citation type="submission" date="2021-06" db="EMBL/GenBank/DDBJ databases">
        <title>FDA dAtabase for Regulatory Grade micrObial Sequences (FDA-ARGOS): Supporting development and validation of Infectious Disease Dx tests.</title>
        <authorList>
            <person name="Sproer C."/>
            <person name="Gronow S."/>
            <person name="Severitt S."/>
            <person name="Schroder I."/>
            <person name="Tallon L."/>
            <person name="Sadzewicz L."/>
            <person name="Zhao X."/>
            <person name="Boylan J."/>
            <person name="Ott S."/>
            <person name="Bowen H."/>
            <person name="Vavikolanu K."/>
            <person name="Mehta A."/>
            <person name="Aluvathingal J."/>
            <person name="Nadendla S."/>
            <person name="Lowell S."/>
            <person name="Myers T."/>
            <person name="Yan Y."/>
        </authorList>
    </citation>
    <scope>NUCLEOTIDE SEQUENCE [LARGE SCALE GENOMIC DNA]</scope>
    <source>
        <strain evidence="1 2">FDAARGOS 1425</strain>
    </source>
</reference>
<proteinExistence type="predicted"/>
<protein>
    <recommendedName>
        <fullName evidence="3">Mu-like prophage I protein</fullName>
    </recommendedName>
</protein>
<gene>
    <name evidence="1" type="ORF">I6L55_02175</name>
</gene>
<dbReference type="EMBL" id="CP077302">
    <property type="protein sequence ID" value="QXB18933.1"/>
    <property type="molecule type" value="Genomic_DNA"/>
</dbReference>
<organism evidence="1 2">
    <name type="scientific">Corynebacterium coyleae</name>
    <dbReference type="NCBI Taxonomy" id="53374"/>
    <lineage>
        <taxon>Bacteria</taxon>
        <taxon>Bacillati</taxon>
        <taxon>Actinomycetota</taxon>
        <taxon>Actinomycetes</taxon>
        <taxon>Mycobacteriales</taxon>
        <taxon>Corynebacteriaceae</taxon>
        <taxon>Corynebacterium</taxon>
    </lineage>
</organism>
<accession>A0ABX8KWC4</accession>
<sequence>MKLFRKNERITFSENNAEETPATASAFTVEQWETLIAVLDLDEDADPAAIVAAVAELAEAHTGDENAADVAASSEQIEQPIIIDPAVWKDMQRSLKVGMTAEKQEHRLAAEQVVDQAIRLGKATASQRERWIAAYGQDPEATIHALNRADEIPRMEIGYGIDPEAGDGKNMPKGWVR</sequence>
<name>A0ABX8KWC4_9CORY</name>
<dbReference type="Pfam" id="PF10123">
    <property type="entry name" value="Mu-like_Pro"/>
    <property type="match status" value="1"/>
</dbReference>
<evidence type="ECO:0008006" key="3">
    <source>
        <dbReference type="Google" id="ProtNLM"/>
    </source>
</evidence>
<evidence type="ECO:0000313" key="2">
    <source>
        <dbReference type="Proteomes" id="UP000683520"/>
    </source>
</evidence>
<dbReference type="Proteomes" id="UP000683520">
    <property type="component" value="Chromosome"/>
</dbReference>